<gene>
    <name evidence="1" type="ORF">BN874_200011</name>
</gene>
<comment type="caution">
    <text evidence="1">The sequence shown here is derived from an EMBL/GenBank/DDBJ whole genome shotgun (WGS) entry which is preliminary data.</text>
</comment>
<evidence type="ECO:0000313" key="2">
    <source>
        <dbReference type="Proteomes" id="UP000019184"/>
    </source>
</evidence>
<accession>A0A7U7J3U2</accession>
<dbReference type="AlphaFoldDB" id="A0A7U7J3U2"/>
<organism evidence="1 2">
    <name type="scientific">Candidatus Contendobacter odensis Run_B_J11</name>
    <dbReference type="NCBI Taxonomy" id="1400861"/>
    <lineage>
        <taxon>Bacteria</taxon>
        <taxon>Pseudomonadati</taxon>
        <taxon>Pseudomonadota</taxon>
        <taxon>Gammaproteobacteria</taxon>
        <taxon>Candidatus Competibacteraceae</taxon>
        <taxon>Candidatus Contendibacter</taxon>
    </lineage>
</organism>
<protein>
    <submittedName>
        <fullName evidence="1">Uncharacterized protein</fullName>
    </submittedName>
</protein>
<dbReference type="EMBL" id="CBTK010000113">
    <property type="protein sequence ID" value="CDH44941.1"/>
    <property type="molecule type" value="Genomic_DNA"/>
</dbReference>
<proteinExistence type="predicted"/>
<name>A0A7U7J3U2_9GAMM</name>
<evidence type="ECO:0000313" key="1">
    <source>
        <dbReference type="EMBL" id="CDH44941.1"/>
    </source>
</evidence>
<dbReference type="Proteomes" id="UP000019184">
    <property type="component" value="Unassembled WGS sequence"/>
</dbReference>
<keyword evidence="2" id="KW-1185">Reference proteome</keyword>
<reference evidence="1 2" key="1">
    <citation type="journal article" date="2014" name="ISME J.">
        <title>Candidatus Competibacter-lineage genomes retrieved from metagenomes reveal functional metabolic diversity.</title>
        <authorList>
            <person name="McIlroy S.J."/>
            <person name="Albertsen M."/>
            <person name="Andresen E.K."/>
            <person name="Saunders A.M."/>
            <person name="Kristiansen R."/>
            <person name="Stokholm-Bjerregaard M."/>
            <person name="Nielsen K.L."/>
            <person name="Nielsen P.H."/>
        </authorList>
    </citation>
    <scope>NUCLEOTIDE SEQUENCE [LARGE SCALE GENOMIC DNA]</scope>
    <source>
        <strain evidence="1 2">Run_B_J11</strain>
    </source>
</reference>
<sequence length="57" mass="6234">MATGFHWYDTGCLPGESPVIKIYFQLQRFIPAIIPAISGDTRSAKGLGTIPRTQGVR</sequence>